<reference evidence="2 3" key="1">
    <citation type="submission" date="2021-02" db="EMBL/GenBank/DDBJ databases">
        <title>Actinophytocola xerophila sp. nov., isolated from soil of cotton cropping field.</title>
        <authorList>
            <person name="Huang R."/>
            <person name="Chen X."/>
            <person name="Ge X."/>
            <person name="Liu W."/>
        </authorList>
    </citation>
    <scope>NUCLEOTIDE SEQUENCE [LARGE SCALE GENOMIC DNA]</scope>
    <source>
        <strain evidence="2 3">S1-96</strain>
    </source>
</reference>
<evidence type="ECO:0000313" key="3">
    <source>
        <dbReference type="Proteomes" id="UP001156441"/>
    </source>
</evidence>
<dbReference type="EMBL" id="JAFFZE010000017">
    <property type="protein sequence ID" value="MCT2586077.1"/>
    <property type="molecule type" value="Genomic_DNA"/>
</dbReference>
<keyword evidence="3" id="KW-1185">Reference proteome</keyword>
<protein>
    <recommendedName>
        <fullName evidence="4">Secreted protein</fullName>
    </recommendedName>
</protein>
<feature type="chain" id="PRO_5047490383" description="Secreted protein" evidence="1">
    <location>
        <begin position="23"/>
        <end position="204"/>
    </location>
</feature>
<comment type="caution">
    <text evidence="2">The sequence shown here is derived from an EMBL/GenBank/DDBJ whole genome shotgun (WGS) entry which is preliminary data.</text>
</comment>
<evidence type="ECO:0008006" key="4">
    <source>
        <dbReference type="Google" id="ProtNLM"/>
    </source>
</evidence>
<accession>A0ABT2JDY3</accession>
<dbReference type="RefSeq" id="WP_260193862.1">
    <property type="nucleotide sequence ID" value="NZ_JAFFZE010000017.1"/>
</dbReference>
<name>A0ABT2JDY3_9PSEU</name>
<proteinExistence type="predicted"/>
<evidence type="ECO:0000256" key="1">
    <source>
        <dbReference type="SAM" id="SignalP"/>
    </source>
</evidence>
<evidence type="ECO:0000313" key="2">
    <source>
        <dbReference type="EMBL" id="MCT2586077.1"/>
    </source>
</evidence>
<sequence>MRRSVMGSLVAGLALAASATLAGTASAQQATWTITPGGDFDGLAGETILTIQETGIQLFCSSSTAGGTAKSGSGQTNPLATIPETGGIDFIDCQGPFGLTFEVEQVGDWTLNGSGYDAGTGVTTGTIDGITANIVGPSCNATVTGFVDATYTNGSAELAVTPNPTLDISYVDPNNTCLGLISEGQHATFDGTYEIDPALTVTSP</sequence>
<dbReference type="Proteomes" id="UP001156441">
    <property type="component" value="Unassembled WGS sequence"/>
</dbReference>
<feature type="signal peptide" evidence="1">
    <location>
        <begin position="1"/>
        <end position="22"/>
    </location>
</feature>
<keyword evidence="1" id="KW-0732">Signal</keyword>
<organism evidence="2 3">
    <name type="scientific">Actinophytocola gossypii</name>
    <dbReference type="NCBI Taxonomy" id="2812003"/>
    <lineage>
        <taxon>Bacteria</taxon>
        <taxon>Bacillati</taxon>
        <taxon>Actinomycetota</taxon>
        <taxon>Actinomycetes</taxon>
        <taxon>Pseudonocardiales</taxon>
        <taxon>Pseudonocardiaceae</taxon>
    </lineage>
</organism>
<gene>
    <name evidence="2" type="ORF">JT362_23440</name>
</gene>